<evidence type="ECO:0000313" key="3">
    <source>
        <dbReference type="Proteomes" id="UP000053599"/>
    </source>
</evidence>
<dbReference type="AlphaFoldDB" id="A0A0D1WVK1"/>
<evidence type="ECO:0000256" key="1">
    <source>
        <dbReference type="SAM" id="MobiDB-lite"/>
    </source>
</evidence>
<organism evidence="2 3">
    <name type="scientific">Exophiala sideris</name>
    <dbReference type="NCBI Taxonomy" id="1016849"/>
    <lineage>
        <taxon>Eukaryota</taxon>
        <taxon>Fungi</taxon>
        <taxon>Dikarya</taxon>
        <taxon>Ascomycota</taxon>
        <taxon>Pezizomycotina</taxon>
        <taxon>Eurotiomycetes</taxon>
        <taxon>Chaetothyriomycetidae</taxon>
        <taxon>Chaetothyriales</taxon>
        <taxon>Herpotrichiellaceae</taxon>
        <taxon>Exophiala</taxon>
    </lineage>
</organism>
<sequence>MSRTTETLPSAAATPLAGRSLPSATEPSTVKIPTLSNLAQLLEYITRYRLTSTMQRLPSLLRRHDKSQVRAFRTREKPLYSNTVFTSPSSNSIEDKMRSFNKELSGLRTDLTHLSTNSNVQRKRTGRRYPRPKGVREVLPSSMRTRKTTTTTTATATTSLRAKKPKTN</sequence>
<accession>A0A0D1WVK1</accession>
<evidence type="ECO:0000313" key="2">
    <source>
        <dbReference type="EMBL" id="KIV79176.1"/>
    </source>
</evidence>
<feature type="compositionally biased region" description="Basic residues" evidence="1">
    <location>
        <begin position="121"/>
        <end position="133"/>
    </location>
</feature>
<feature type="compositionally biased region" description="Low complexity" evidence="1">
    <location>
        <begin position="148"/>
        <end position="160"/>
    </location>
</feature>
<name>A0A0D1WVK1_9EURO</name>
<gene>
    <name evidence="2" type="ORF">PV11_06753</name>
</gene>
<feature type="region of interest" description="Disordered" evidence="1">
    <location>
        <begin position="1"/>
        <end position="28"/>
    </location>
</feature>
<proteinExistence type="predicted"/>
<dbReference type="EMBL" id="KN846953">
    <property type="protein sequence ID" value="KIV79176.1"/>
    <property type="molecule type" value="Genomic_DNA"/>
</dbReference>
<feature type="region of interest" description="Disordered" evidence="1">
    <location>
        <begin position="118"/>
        <end position="168"/>
    </location>
</feature>
<dbReference type="Proteomes" id="UP000053599">
    <property type="component" value="Unassembled WGS sequence"/>
</dbReference>
<reference evidence="2 3" key="1">
    <citation type="submission" date="2015-01" db="EMBL/GenBank/DDBJ databases">
        <title>The Genome Sequence of Exophiala sideris CBS121828.</title>
        <authorList>
            <consortium name="The Broad Institute Genomics Platform"/>
            <person name="Cuomo C."/>
            <person name="de Hoog S."/>
            <person name="Gorbushina A."/>
            <person name="Stielow B."/>
            <person name="Teixiera M."/>
            <person name="Abouelleil A."/>
            <person name="Chapman S.B."/>
            <person name="Priest M."/>
            <person name="Young S.K."/>
            <person name="Wortman J."/>
            <person name="Nusbaum C."/>
            <person name="Birren B."/>
        </authorList>
    </citation>
    <scope>NUCLEOTIDE SEQUENCE [LARGE SCALE GENOMIC DNA]</scope>
    <source>
        <strain evidence="2 3">CBS 121828</strain>
    </source>
</reference>
<dbReference type="HOGENOM" id="CLU_1586496_0_0_1"/>
<protein>
    <submittedName>
        <fullName evidence="2">Uncharacterized protein</fullName>
    </submittedName>
</protein>